<feature type="transmembrane region" description="Helical" evidence="1">
    <location>
        <begin position="80"/>
        <end position="102"/>
    </location>
</feature>
<sequence>MIILQILVIIYIFYFLDKTKILKSLENKKKYTIYFFLILLGFLDTKITIFNFSFDFLIVGIVIILIEIILKNLKITTNYLFLKTYFVILTVLLLYRGGIWILQQL</sequence>
<dbReference type="AlphaFoldDB" id="A0A377GNV0"/>
<accession>A0A377GNV0</accession>
<proteinExistence type="predicted"/>
<keyword evidence="1" id="KW-1133">Transmembrane helix</keyword>
<evidence type="ECO:0000256" key="1">
    <source>
        <dbReference type="SAM" id="Phobius"/>
    </source>
</evidence>
<keyword evidence="3" id="KW-1185">Reference proteome</keyword>
<dbReference type="Proteomes" id="UP000255328">
    <property type="component" value="Unassembled WGS sequence"/>
</dbReference>
<keyword evidence="1" id="KW-0472">Membrane</keyword>
<evidence type="ECO:0000313" key="3">
    <source>
        <dbReference type="Proteomes" id="UP000255328"/>
    </source>
</evidence>
<keyword evidence="1" id="KW-0812">Transmembrane</keyword>
<name>A0A377GNV0_9FUSO</name>
<protein>
    <submittedName>
        <fullName evidence="2">Uncharacterized protein</fullName>
    </submittedName>
</protein>
<evidence type="ECO:0000313" key="2">
    <source>
        <dbReference type="EMBL" id="STO26874.1"/>
    </source>
</evidence>
<organism evidence="2 3">
    <name type="scientific">Fusobacterium necrogenes</name>
    <dbReference type="NCBI Taxonomy" id="858"/>
    <lineage>
        <taxon>Bacteria</taxon>
        <taxon>Fusobacteriati</taxon>
        <taxon>Fusobacteriota</taxon>
        <taxon>Fusobacteriia</taxon>
        <taxon>Fusobacteriales</taxon>
        <taxon>Fusobacteriaceae</taxon>
        <taxon>Fusobacterium</taxon>
    </lineage>
</organism>
<feature type="transmembrane region" description="Helical" evidence="1">
    <location>
        <begin position="56"/>
        <end position="73"/>
    </location>
</feature>
<dbReference type="EMBL" id="UGGU01000001">
    <property type="protein sequence ID" value="STO26874.1"/>
    <property type="molecule type" value="Genomic_DNA"/>
</dbReference>
<gene>
    <name evidence="2" type="ORF">NCTC10723_00025</name>
</gene>
<feature type="transmembrane region" description="Helical" evidence="1">
    <location>
        <begin position="31"/>
        <end position="50"/>
    </location>
</feature>
<reference evidence="2 3" key="1">
    <citation type="submission" date="2018-06" db="EMBL/GenBank/DDBJ databases">
        <authorList>
            <consortium name="Pathogen Informatics"/>
            <person name="Doyle S."/>
        </authorList>
    </citation>
    <scope>NUCLEOTIDE SEQUENCE [LARGE SCALE GENOMIC DNA]</scope>
    <source>
        <strain evidence="2 3">NCTC10723</strain>
    </source>
</reference>